<proteinExistence type="predicted"/>
<sequence>MPPIPPSALDELAQDETSRKKFLRMMGGGGAAAGLATLLAACGGDDEKTASTPSTESVPPASSGATGATGGGGDVDIVNYALTLEFLEAEFYKEAAASGMIKDKKTLELAKTFGETEQTHVEALRAAVKDLGGTPVDKPKTAFGPVIEGGPEMILMTAATVENLGAAAYLGQAANIESKEILAAALAIHTVEARHAAALNELVGRGFTGGGALEGSIPDGAFAKPMTMEQVLEQVQPFLAS</sequence>
<dbReference type="SUPFAM" id="SSF47240">
    <property type="entry name" value="Ferritin-like"/>
    <property type="match status" value="1"/>
</dbReference>
<protein>
    <recommendedName>
        <fullName evidence="3">Ferritin-like domain-containing protein</fullName>
    </recommendedName>
</protein>
<organism evidence="2">
    <name type="scientific">uncultured Solirubrobacteraceae bacterium</name>
    <dbReference type="NCBI Taxonomy" id="1162706"/>
    <lineage>
        <taxon>Bacteria</taxon>
        <taxon>Bacillati</taxon>
        <taxon>Actinomycetota</taxon>
        <taxon>Thermoleophilia</taxon>
        <taxon>Solirubrobacterales</taxon>
        <taxon>Solirubrobacteraceae</taxon>
        <taxon>environmental samples</taxon>
    </lineage>
</organism>
<evidence type="ECO:0008006" key="3">
    <source>
        <dbReference type="Google" id="ProtNLM"/>
    </source>
</evidence>
<dbReference type="InterPro" id="IPR052965">
    <property type="entry name" value="Pigment-catalase-like"/>
</dbReference>
<evidence type="ECO:0000313" key="2">
    <source>
        <dbReference type="EMBL" id="CAA9487810.1"/>
    </source>
</evidence>
<dbReference type="AlphaFoldDB" id="A0A6J4S2M0"/>
<dbReference type="PANTHER" id="PTHR31694:SF26">
    <property type="entry name" value="OS05G0151100 PROTEIN"/>
    <property type="match status" value="1"/>
</dbReference>
<dbReference type="Pfam" id="PF13668">
    <property type="entry name" value="Ferritin_2"/>
    <property type="match status" value="1"/>
</dbReference>
<dbReference type="InterPro" id="IPR009078">
    <property type="entry name" value="Ferritin-like_SF"/>
</dbReference>
<dbReference type="InterPro" id="IPR012347">
    <property type="entry name" value="Ferritin-like"/>
</dbReference>
<dbReference type="CDD" id="cd00657">
    <property type="entry name" value="Ferritin_like"/>
    <property type="match status" value="1"/>
</dbReference>
<name>A0A6J4S2M0_9ACTN</name>
<dbReference type="PANTHER" id="PTHR31694">
    <property type="entry name" value="DESICCATION-LIKE PROTEIN"/>
    <property type="match status" value="1"/>
</dbReference>
<feature type="region of interest" description="Disordered" evidence="1">
    <location>
        <begin position="44"/>
        <end position="69"/>
    </location>
</feature>
<evidence type="ECO:0000256" key="1">
    <source>
        <dbReference type="SAM" id="MobiDB-lite"/>
    </source>
</evidence>
<dbReference type="EMBL" id="CADCVR010000037">
    <property type="protein sequence ID" value="CAA9487810.1"/>
    <property type="molecule type" value="Genomic_DNA"/>
</dbReference>
<accession>A0A6J4S2M0</accession>
<dbReference type="Gene3D" id="1.20.1260.10">
    <property type="match status" value="1"/>
</dbReference>
<reference evidence="2" key="1">
    <citation type="submission" date="2020-02" db="EMBL/GenBank/DDBJ databases">
        <authorList>
            <person name="Meier V. D."/>
        </authorList>
    </citation>
    <scope>NUCLEOTIDE SEQUENCE</scope>
    <source>
        <strain evidence="2">AVDCRST_MAG53</strain>
    </source>
</reference>
<gene>
    <name evidence="2" type="ORF">AVDCRST_MAG53-1115</name>
</gene>